<proteinExistence type="inferred from homology"/>
<organism evidence="6 7">
    <name type="scientific">Vicugna pacos</name>
    <name type="common">Alpaca</name>
    <name type="synonym">Lama pacos</name>
    <dbReference type="NCBI Taxonomy" id="30538"/>
    <lineage>
        <taxon>Eukaryota</taxon>
        <taxon>Metazoa</taxon>
        <taxon>Chordata</taxon>
        <taxon>Craniata</taxon>
        <taxon>Vertebrata</taxon>
        <taxon>Euteleostomi</taxon>
        <taxon>Mammalia</taxon>
        <taxon>Eutheria</taxon>
        <taxon>Laurasiatheria</taxon>
        <taxon>Artiodactyla</taxon>
        <taxon>Tylopoda</taxon>
        <taxon>Camelidae</taxon>
        <taxon>Vicugna</taxon>
    </lineage>
</organism>
<sequence length="38" mass="4312">MAEMEKSNKSKLKKPEMQEKNLLSSKETTEQGKQVGES</sequence>
<evidence type="ECO:0000256" key="4">
    <source>
        <dbReference type="ARBA" id="ARBA00023212"/>
    </source>
</evidence>
<dbReference type="SMART" id="SM00152">
    <property type="entry name" value="THY"/>
    <property type="match status" value="1"/>
</dbReference>
<evidence type="ECO:0000313" key="6">
    <source>
        <dbReference type="Proteomes" id="UP001652581"/>
    </source>
</evidence>
<keyword evidence="6" id="KW-1185">Reference proteome</keyword>
<gene>
    <name evidence="7" type="primary">LOC140697097</name>
</gene>
<accession>A0ABM5DGK0</accession>
<evidence type="ECO:0000313" key="7">
    <source>
        <dbReference type="RefSeq" id="XP_072820035.1"/>
    </source>
</evidence>
<evidence type="ECO:0000256" key="3">
    <source>
        <dbReference type="ARBA" id="ARBA00022490"/>
    </source>
</evidence>
<dbReference type="Gene3D" id="1.20.5.520">
    <property type="entry name" value="Single helix bin"/>
    <property type="match status" value="1"/>
</dbReference>
<reference evidence="7" key="1">
    <citation type="submission" date="2025-08" db="UniProtKB">
        <authorList>
            <consortium name="RefSeq"/>
        </authorList>
    </citation>
    <scope>IDENTIFICATION</scope>
</reference>
<dbReference type="GeneID" id="140697097"/>
<comment type="subcellular location">
    <subcellularLocation>
        <location evidence="1">Cytoplasm</location>
        <location evidence="1">Cytoskeleton</location>
    </subcellularLocation>
</comment>
<dbReference type="InterPro" id="IPR001152">
    <property type="entry name" value="Beta-thymosin"/>
</dbReference>
<feature type="region of interest" description="Disordered" evidence="5">
    <location>
        <begin position="1"/>
        <end position="38"/>
    </location>
</feature>
<dbReference type="Pfam" id="PF01290">
    <property type="entry name" value="Thymosin"/>
    <property type="match status" value="1"/>
</dbReference>
<name>A0ABM5DGK0_VICPA</name>
<protein>
    <submittedName>
        <fullName evidence="7">Thymosin beta-4, Y-chromosomal-like</fullName>
    </submittedName>
</protein>
<evidence type="ECO:0000256" key="1">
    <source>
        <dbReference type="ARBA" id="ARBA00004245"/>
    </source>
</evidence>
<feature type="compositionally biased region" description="Basic and acidic residues" evidence="5">
    <location>
        <begin position="1"/>
        <end position="19"/>
    </location>
</feature>
<keyword evidence="3" id="KW-0963">Cytoplasm</keyword>
<evidence type="ECO:0000256" key="5">
    <source>
        <dbReference type="SAM" id="MobiDB-lite"/>
    </source>
</evidence>
<keyword evidence="4" id="KW-0206">Cytoskeleton</keyword>
<dbReference type="InterPro" id="IPR038386">
    <property type="entry name" value="Beta-thymosin_sf"/>
</dbReference>
<dbReference type="RefSeq" id="XP_072820035.1">
    <property type="nucleotide sequence ID" value="XM_072963934.1"/>
</dbReference>
<evidence type="ECO:0000256" key="2">
    <source>
        <dbReference type="ARBA" id="ARBA00009511"/>
    </source>
</evidence>
<comment type="similarity">
    <text evidence="2">Belongs to the thymosin beta family.</text>
</comment>
<dbReference type="Proteomes" id="UP001652581">
    <property type="component" value="Chromosome 6"/>
</dbReference>